<accession>A0A814BIJ8</accession>
<proteinExistence type="predicted"/>
<sequence>MCLIRDGINTIPYAELFSTKTQLANSNSDVIIFDSFSANNKINTKNTEHNGNIEYNEEGIYFIIACAQVGSEIDSDASGDVHLWMKLNDKDMSNSNTIQTIHSGSTAFVLFFEKYSDSYFHK</sequence>
<dbReference type="AlphaFoldDB" id="A0A814BIJ8"/>
<protein>
    <recommendedName>
        <fullName evidence="3">C1q domain-containing protein</fullName>
    </recommendedName>
</protein>
<organism evidence="1 2">
    <name type="scientific">Adineta steineri</name>
    <dbReference type="NCBI Taxonomy" id="433720"/>
    <lineage>
        <taxon>Eukaryota</taxon>
        <taxon>Metazoa</taxon>
        <taxon>Spiralia</taxon>
        <taxon>Gnathifera</taxon>
        <taxon>Rotifera</taxon>
        <taxon>Eurotatoria</taxon>
        <taxon>Bdelloidea</taxon>
        <taxon>Adinetida</taxon>
        <taxon>Adinetidae</taxon>
        <taxon>Adineta</taxon>
    </lineage>
</organism>
<evidence type="ECO:0008006" key="3">
    <source>
        <dbReference type="Google" id="ProtNLM"/>
    </source>
</evidence>
<name>A0A814BIJ8_9BILA</name>
<gene>
    <name evidence="1" type="ORF">JYZ213_LOCUS11952</name>
</gene>
<comment type="caution">
    <text evidence="1">The sequence shown here is derived from an EMBL/GenBank/DDBJ whole genome shotgun (WGS) entry which is preliminary data.</text>
</comment>
<dbReference type="EMBL" id="CAJNOG010000091">
    <property type="protein sequence ID" value="CAF0927124.1"/>
    <property type="molecule type" value="Genomic_DNA"/>
</dbReference>
<reference evidence="1" key="1">
    <citation type="submission" date="2021-02" db="EMBL/GenBank/DDBJ databases">
        <authorList>
            <person name="Nowell W R."/>
        </authorList>
    </citation>
    <scope>NUCLEOTIDE SEQUENCE</scope>
</reference>
<dbReference type="Proteomes" id="UP000663845">
    <property type="component" value="Unassembled WGS sequence"/>
</dbReference>
<evidence type="ECO:0000313" key="2">
    <source>
        <dbReference type="Proteomes" id="UP000663845"/>
    </source>
</evidence>
<evidence type="ECO:0000313" key="1">
    <source>
        <dbReference type="EMBL" id="CAF0927124.1"/>
    </source>
</evidence>